<dbReference type="AlphaFoldDB" id="A0A843WJD1"/>
<organism evidence="2 3">
    <name type="scientific">Colocasia esculenta</name>
    <name type="common">Wild taro</name>
    <name type="synonym">Arum esculentum</name>
    <dbReference type="NCBI Taxonomy" id="4460"/>
    <lineage>
        <taxon>Eukaryota</taxon>
        <taxon>Viridiplantae</taxon>
        <taxon>Streptophyta</taxon>
        <taxon>Embryophyta</taxon>
        <taxon>Tracheophyta</taxon>
        <taxon>Spermatophyta</taxon>
        <taxon>Magnoliopsida</taxon>
        <taxon>Liliopsida</taxon>
        <taxon>Araceae</taxon>
        <taxon>Aroideae</taxon>
        <taxon>Colocasieae</taxon>
        <taxon>Colocasia</taxon>
    </lineage>
</organism>
<name>A0A843WJD1_COLES</name>
<feature type="region of interest" description="Disordered" evidence="1">
    <location>
        <begin position="71"/>
        <end position="98"/>
    </location>
</feature>
<protein>
    <submittedName>
        <fullName evidence="2">Uncharacterized protein</fullName>
    </submittedName>
</protein>
<dbReference type="EMBL" id="NMUH01003455">
    <property type="protein sequence ID" value="MQM05661.1"/>
    <property type="molecule type" value="Genomic_DNA"/>
</dbReference>
<feature type="compositionally biased region" description="Basic and acidic residues" evidence="1">
    <location>
        <begin position="77"/>
        <end position="88"/>
    </location>
</feature>
<evidence type="ECO:0000256" key="1">
    <source>
        <dbReference type="SAM" id="MobiDB-lite"/>
    </source>
</evidence>
<comment type="caution">
    <text evidence="2">The sequence shown here is derived from an EMBL/GenBank/DDBJ whole genome shotgun (WGS) entry which is preliminary data.</text>
</comment>
<sequence length="98" mass="11287">SNGFLLLSTAYLEWRRMFQLVCTSKVASSRVQSPLRTYNTQPLLVFFSFLGKKATYFSYSWTHHPAALALSSQHKRNTSDYRSKDLKPLDQVTIEDPP</sequence>
<evidence type="ECO:0000313" key="2">
    <source>
        <dbReference type="EMBL" id="MQM05661.1"/>
    </source>
</evidence>
<gene>
    <name evidence="2" type="ORF">Taro_038477</name>
</gene>
<dbReference type="Proteomes" id="UP000652761">
    <property type="component" value="Unassembled WGS sequence"/>
</dbReference>
<accession>A0A843WJD1</accession>
<evidence type="ECO:0000313" key="3">
    <source>
        <dbReference type="Proteomes" id="UP000652761"/>
    </source>
</evidence>
<feature type="non-terminal residue" evidence="2">
    <location>
        <position position="98"/>
    </location>
</feature>
<keyword evidence="3" id="KW-1185">Reference proteome</keyword>
<proteinExistence type="predicted"/>
<reference evidence="2" key="1">
    <citation type="submission" date="2017-07" db="EMBL/GenBank/DDBJ databases">
        <title>Taro Niue Genome Assembly and Annotation.</title>
        <authorList>
            <person name="Atibalentja N."/>
            <person name="Keating K."/>
            <person name="Fields C.J."/>
        </authorList>
    </citation>
    <scope>NUCLEOTIDE SEQUENCE</scope>
    <source>
        <strain evidence="2">Niue_2</strain>
        <tissue evidence="2">Leaf</tissue>
    </source>
</reference>